<dbReference type="PROSITE" id="PS50158">
    <property type="entry name" value="ZF_CCHC"/>
    <property type="match status" value="1"/>
</dbReference>
<dbReference type="InterPro" id="IPR010713">
    <property type="entry name" value="XET_C"/>
</dbReference>
<dbReference type="InterPro" id="IPR001878">
    <property type="entry name" value="Znf_CCHC"/>
</dbReference>
<dbReference type="SUPFAM" id="SSF57756">
    <property type="entry name" value="Retrovirus zinc finger-like domains"/>
    <property type="match status" value="1"/>
</dbReference>
<evidence type="ECO:0000313" key="10">
    <source>
        <dbReference type="EMBL" id="GJS78055.1"/>
    </source>
</evidence>
<keyword evidence="11" id="KW-1185">Reference proteome</keyword>
<dbReference type="Pfam" id="PF13976">
    <property type="entry name" value="gag_pre-integrs"/>
    <property type="match status" value="1"/>
</dbReference>
<dbReference type="PROSITE" id="PS51762">
    <property type="entry name" value="GH16_2"/>
    <property type="match status" value="1"/>
</dbReference>
<comment type="caution">
    <text evidence="10">The sequence shown here is derived from an EMBL/GenBank/DDBJ whole genome shotgun (WGS) entry which is preliminary data.</text>
</comment>
<accession>A0ABQ4YM26</accession>
<sequence>MDRRQLAKFSYLDFIICLDDNVNCFALLGCLNVCMSRRWHELPLFLLSAPLLDFVMCLGIVLTLRITDSVSNVAKDLDQNAQPAPHSVTNILGDNTGNSIEDNPDVNLQKEDAGNVSSWDKFHGVPMSAFTEDGLSIIATKLVSDVVKNLNNPKQATGGVPFGPNVWRRVLPKKAETPQVMMIKSGKIQKANKKSLNAKGKNKERPAKDDACHHCKEVGHWKRNCPVYLAELQKKRKASCLWPVPSAQERNKRCQHNWTPTYQWHCRLAHINKKRIKQLQQDGLLKSTDDESFDKCESCLSGKMTKKPFLHSNERAKDLLGIIHTDVCGPLRHVSRQGASYFITFTDDYSRYGYVYLLKHKHEVFETFKVFKNEVENQLGKTIKAIRSDRGGEYISQEFKDYLKANGIVQQLTPPYTPQHNGVSERRNRTLLDMVRSMMNLTTLPLSFWDYALESATRILNMVPTKKVDKTPYELWYGKVPNLSYLKVWGCEALVKRDTPDKLEQRSVKCIFIGYPKETMGYYFYFPPENKIVVARYAEFFEKRLISQEISGRAGFEPPQEEVIPIRRSERPHRAPNRLCLNVEVEEHSLGDLNEPTSYKAAMLDSESNKWIDAMNAEIQSMMDNMVWVPVDLPPGCEHTCKCDQSYLLLSVSSRGPVYTPPTVERLTDRFPRISFTQGMSTLYGASNIVMKSNGSYADISLDKTTGSGLISKNRYYHGFFSAAIKLPAGFTSGVVLAFYMSNADVFPRNHDEVDFELLGYSKRRQWVLQTNMYGNGSVHTGREEKVYLWFDPTQDFHQYTILWNNHHIVFLVDNIPVREVIHNQAISSVYPSKPMSLYTTIWDASEWATNGGKYPVNYKYAPFVASLGELEITGCSMQRSNSSTGVGCVKNASASSLDPVDGEEYAKLSKQQMDGLNWVRSKHMYYSYCKDTARYKVMPAECNAQ</sequence>
<dbReference type="InterPro" id="IPR001584">
    <property type="entry name" value="Integrase_cat-core"/>
</dbReference>
<evidence type="ECO:0000256" key="6">
    <source>
        <dbReference type="SAM" id="Phobius"/>
    </source>
</evidence>
<keyword evidence="4" id="KW-0863">Zinc-finger</keyword>
<dbReference type="InterPro" id="IPR013320">
    <property type="entry name" value="ConA-like_dom_sf"/>
</dbReference>
<evidence type="ECO:0000259" key="7">
    <source>
        <dbReference type="PROSITE" id="PS50158"/>
    </source>
</evidence>
<evidence type="ECO:0000256" key="1">
    <source>
        <dbReference type="ARBA" id="ARBA00012152"/>
    </source>
</evidence>
<dbReference type="PANTHER" id="PTHR42648">
    <property type="entry name" value="TRANSPOSASE, PUTATIVE-RELATED"/>
    <property type="match status" value="1"/>
</dbReference>
<feature type="domain" description="CCHC-type" evidence="7">
    <location>
        <begin position="212"/>
        <end position="226"/>
    </location>
</feature>
<feature type="domain" description="GH16" evidence="9">
    <location>
        <begin position="597"/>
        <end position="868"/>
    </location>
</feature>
<name>A0ABQ4YM26_9ASTR</name>
<evidence type="ECO:0000256" key="3">
    <source>
        <dbReference type="ARBA" id="ARBA00034022"/>
    </source>
</evidence>
<keyword evidence="2" id="KW-0808">Transferase</keyword>
<dbReference type="SUPFAM" id="SSF49899">
    <property type="entry name" value="Concanavalin A-like lectins/glucanases"/>
    <property type="match status" value="1"/>
</dbReference>
<feature type="transmembrane region" description="Helical" evidence="6">
    <location>
        <begin position="44"/>
        <end position="64"/>
    </location>
</feature>
<keyword evidence="6" id="KW-1133">Transmembrane helix</keyword>
<dbReference type="InterPro" id="IPR012337">
    <property type="entry name" value="RNaseH-like_sf"/>
</dbReference>
<dbReference type="Gene3D" id="4.10.60.10">
    <property type="entry name" value="Zinc finger, CCHC-type"/>
    <property type="match status" value="1"/>
</dbReference>
<dbReference type="InterPro" id="IPR000757">
    <property type="entry name" value="Beta-glucanase-like"/>
</dbReference>
<keyword evidence="4" id="KW-0862">Zinc</keyword>
<evidence type="ECO:0000259" key="8">
    <source>
        <dbReference type="PROSITE" id="PS50994"/>
    </source>
</evidence>
<dbReference type="PROSITE" id="PS50994">
    <property type="entry name" value="INTEGRASE"/>
    <property type="match status" value="1"/>
</dbReference>
<reference evidence="10" key="2">
    <citation type="submission" date="2022-01" db="EMBL/GenBank/DDBJ databases">
        <authorList>
            <person name="Yamashiro T."/>
            <person name="Shiraishi A."/>
            <person name="Satake H."/>
            <person name="Nakayama K."/>
        </authorList>
    </citation>
    <scope>NUCLEOTIDE SEQUENCE</scope>
</reference>
<dbReference type="SMART" id="SM00343">
    <property type="entry name" value="ZnF_C2HC"/>
    <property type="match status" value="1"/>
</dbReference>
<feature type="region of interest" description="Disordered" evidence="5">
    <location>
        <begin position="80"/>
        <end position="99"/>
    </location>
</feature>
<keyword evidence="6" id="KW-0472">Membrane</keyword>
<evidence type="ECO:0000256" key="5">
    <source>
        <dbReference type="SAM" id="MobiDB-lite"/>
    </source>
</evidence>
<dbReference type="Pfam" id="PF25597">
    <property type="entry name" value="SH3_retrovirus"/>
    <property type="match status" value="1"/>
</dbReference>
<dbReference type="Gene3D" id="3.30.420.10">
    <property type="entry name" value="Ribonuclease H-like superfamily/Ribonuclease H"/>
    <property type="match status" value="1"/>
</dbReference>
<proteinExistence type="predicted"/>
<dbReference type="SUPFAM" id="SSF53098">
    <property type="entry name" value="Ribonuclease H-like"/>
    <property type="match status" value="1"/>
</dbReference>
<dbReference type="InterPro" id="IPR036397">
    <property type="entry name" value="RNaseH_sf"/>
</dbReference>
<dbReference type="EC" id="2.4.1.207" evidence="1"/>
<comment type="catalytic activity">
    <reaction evidence="3">
        <text>breaks a beta-(1-&gt;4) bond in the backbone of a xyloglucan and transfers the xyloglucanyl segment on to O-4 of the non-reducing terminal glucose residue of an acceptor, which can be a xyloglucan or an oligosaccharide of xyloglucan.</text>
        <dbReference type="EC" id="2.4.1.207"/>
    </reaction>
</comment>
<evidence type="ECO:0000256" key="2">
    <source>
        <dbReference type="ARBA" id="ARBA00022679"/>
    </source>
</evidence>
<dbReference type="Pfam" id="PF00665">
    <property type="entry name" value="rve"/>
    <property type="match status" value="1"/>
</dbReference>
<evidence type="ECO:0000259" key="9">
    <source>
        <dbReference type="PROSITE" id="PS51762"/>
    </source>
</evidence>
<evidence type="ECO:0000256" key="4">
    <source>
        <dbReference type="PROSITE-ProRule" id="PRU00047"/>
    </source>
</evidence>
<gene>
    <name evidence="10" type="ORF">Tco_0727936</name>
</gene>
<dbReference type="EMBL" id="BQNB010010495">
    <property type="protein sequence ID" value="GJS78055.1"/>
    <property type="molecule type" value="Genomic_DNA"/>
</dbReference>
<feature type="region of interest" description="Disordered" evidence="5">
    <location>
        <begin position="188"/>
        <end position="207"/>
    </location>
</feature>
<dbReference type="InterPro" id="IPR039537">
    <property type="entry name" value="Retrotran_Ty1/copia-like"/>
</dbReference>
<reference evidence="10" key="1">
    <citation type="journal article" date="2022" name="Int. J. Mol. Sci.">
        <title>Draft Genome of Tanacetum Coccineum: Genomic Comparison of Closely Related Tanacetum-Family Plants.</title>
        <authorList>
            <person name="Yamashiro T."/>
            <person name="Shiraishi A."/>
            <person name="Nakayama K."/>
            <person name="Satake H."/>
        </authorList>
    </citation>
    <scope>NUCLEOTIDE SEQUENCE</scope>
</reference>
<dbReference type="InterPro" id="IPR025724">
    <property type="entry name" value="GAG-pre-integrase_dom"/>
</dbReference>
<dbReference type="Pfam" id="PF00722">
    <property type="entry name" value="Glyco_hydro_16"/>
    <property type="match status" value="1"/>
</dbReference>
<dbReference type="Pfam" id="PF00098">
    <property type="entry name" value="zf-CCHC"/>
    <property type="match status" value="1"/>
</dbReference>
<dbReference type="Proteomes" id="UP001151760">
    <property type="component" value="Unassembled WGS sequence"/>
</dbReference>
<dbReference type="Pfam" id="PF06955">
    <property type="entry name" value="XET_C"/>
    <property type="match status" value="1"/>
</dbReference>
<dbReference type="Gene3D" id="2.60.120.200">
    <property type="match status" value="1"/>
</dbReference>
<keyword evidence="4" id="KW-0479">Metal-binding</keyword>
<evidence type="ECO:0000313" key="11">
    <source>
        <dbReference type="Proteomes" id="UP001151760"/>
    </source>
</evidence>
<dbReference type="InterPro" id="IPR057670">
    <property type="entry name" value="SH3_retrovirus"/>
</dbReference>
<dbReference type="InterPro" id="IPR036875">
    <property type="entry name" value="Znf_CCHC_sf"/>
</dbReference>
<feature type="domain" description="Integrase catalytic" evidence="8">
    <location>
        <begin position="304"/>
        <end position="480"/>
    </location>
</feature>
<protein>
    <recommendedName>
        <fullName evidence="1">xyloglucan:xyloglucosyl transferase</fullName>
        <ecNumber evidence="1">2.4.1.207</ecNumber>
    </recommendedName>
</protein>
<dbReference type="PANTHER" id="PTHR42648:SF27">
    <property type="entry name" value="RNA-DIRECTED DNA POLYMERASE"/>
    <property type="match status" value="1"/>
</dbReference>
<keyword evidence="6" id="KW-0812">Transmembrane</keyword>
<organism evidence="10 11">
    <name type="scientific">Tanacetum coccineum</name>
    <dbReference type="NCBI Taxonomy" id="301880"/>
    <lineage>
        <taxon>Eukaryota</taxon>
        <taxon>Viridiplantae</taxon>
        <taxon>Streptophyta</taxon>
        <taxon>Embryophyta</taxon>
        <taxon>Tracheophyta</taxon>
        <taxon>Spermatophyta</taxon>
        <taxon>Magnoliopsida</taxon>
        <taxon>eudicotyledons</taxon>
        <taxon>Gunneridae</taxon>
        <taxon>Pentapetalae</taxon>
        <taxon>asterids</taxon>
        <taxon>campanulids</taxon>
        <taxon>Asterales</taxon>
        <taxon>Asteraceae</taxon>
        <taxon>Asteroideae</taxon>
        <taxon>Anthemideae</taxon>
        <taxon>Anthemidinae</taxon>
        <taxon>Tanacetum</taxon>
    </lineage>
</organism>